<evidence type="ECO:0000313" key="2">
    <source>
        <dbReference type="Proteomes" id="UP001157502"/>
    </source>
</evidence>
<protein>
    <submittedName>
        <fullName evidence="1">Uncharacterized protein</fullName>
    </submittedName>
</protein>
<gene>
    <name evidence="1" type="ORF">DPEC_G00204650</name>
</gene>
<keyword evidence="2" id="KW-1185">Reference proteome</keyword>
<proteinExistence type="predicted"/>
<reference evidence="1" key="1">
    <citation type="submission" date="2021-05" db="EMBL/GenBank/DDBJ databases">
        <authorList>
            <person name="Pan Q."/>
            <person name="Jouanno E."/>
            <person name="Zahm M."/>
            <person name="Klopp C."/>
            <person name="Cabau C."/>
            <person name="Louis A."/>
            <person name="Berthelot C."/>
            <person name="Parey E."/>
            <person name="Roest Crollius H."/>
            <person name="Montfort J."/>
            <person name="Robinson-Rechavi M."/>
            <person name="Bouchez O."/>
            <person name="Lampietro C."/>
            <person name="Lopez Roques C."/>
            <person name="Donnadieu C."/>
            <person name="Postlethwait J."/>
            <person name="Bobe J."/>
            <person name="Dillon D."/>
            <person name="Chandos A."/>
            <person name="von Hippel F."/>
            <person name="Guiguen Y."/>
        </authorList>
    </citation>
    <scope>NUCLEOTIDE SEQUENCE</scope>
    <source>
        <strain evidence="1">YG-Jan2019</strain>
    </source>
</reference>
<sequence length="482" mass="52041">MKYCGVRVGMLTTGILMVKDGAPFSEILQYRLKPDPIGVGGVRHLPSTIRLGNNRGSVHYYGMPKLCRNCGKLGHLAAACIICQGDHLTADCTTTRPCNLCGVVGHFLRTCPRSYVGRARADGPTNDNPQPPPQPPTPPPPPPTSPPPTNSDDIDPDSTDIEDIPTQPTQTPSPPGPTLPVKGEPEQIPTSQSLFSEEDDPAWSQVTHQKQKRPPKRPNQKTTPEPKPQCQKARPNPTPPPSPTPIPSGPLPVPTIAQLCTATTPNLETLNLFDQFFGGPDLVQVTSQPQSRPEGPPETPSSLQSIPTAPLEGQTTTQPGSRGGQNNTHEQPGGGIRYPDRRRTVLGHLTTKPADIFLLQECGILYKEMDGILEEEWTLGSSFWSGSNIARADGVGILMTNPYIRPKASRVVESGRILVLDLEIQGSPLRVINVYGPTNVAESPYTGSSGLSSSSRRQSWWGGFQLRTSGRGPQQAKERPIL</sequence>
<dbReference type="EMBL" id="CM055744">
    <property type="protein sequence ID" value="KAJ7998410.1"/>
    <property type="molecule type" value="Genomic_DNA"/>
</dbReference>
<name>A0ACC2G4C6_DALPE</name>
<accession>A0ACC2G4C6</accession>
<evidence type="ECO:0000313" key="1">
    <source>
        <dbReference type="EMBL" id="KAJ7998410.1"/>
    </source>
</evidence>
<comment type="caution">
    <text evidence="1">The sequence shown here is derived from an EMBL/GenBank/DDBJ whole genome shotgun (WGS) entry which is preliminary data.</text>
</comment>
<dbReference type="Proteomes" id="UP001157502">
    <property type="component" value="Chromosome 17"/>
</dbReference>
<organism evidence="1 2">
    <name type="scientific">Dallia pectoralis</name>
    <name type="common">Alaska blackfish</name>
    <dbReference type="NCBI Taxonomy" id="75939"/>
    <lineage>
        <taxon>Eukaryota</taxon>
        <taxon>Metazoa</taxon>
        <taxon>Chordata</taxon>
        <taxon>Craniata</taxon>
        <taxon>Vertebrata</taxon>
        <taxon>Euteleostomi</taxon>
        <taxon>Actinopterygii</taxon>
        <taxon>Neopterygii</taxon>
        <taxon>Teleostei</taxon>
        <taxon>Protacanthopterygii</taxon>
        <taxon>Esociformes</taxon>
        <taxon>Umbridae</taxon>
        <taxon>Dallia</taxon>
    </lineage>
</organism>